<proteinExistence type="predicted"/>
<name>A0ACB8A552_9AGAM</name>
<evidence type="ECO:0000313" key="1">
    <source>
        <dbReference type="EMBL" id="KAH7908634.1"/>
    </source>
</evidence>
<comment type="caution">
    <text evidence="1">The sequence shown here is derived from an EMBL/GenBank/DDBJ whole genome shotgun (WGS) entry which is preliminary data.</text>
</comment>
<organism evidence="1 2">
    <name type="scientific">Hygrophoropsis aurantiaca</name>
    <dbReference type="NCBI Taxonomy" id="72124"/>
    <lineage>
        <taxon>Eukaryota</taxon>
        <taxon>Fungi</taxon>
        <taxon>Dikarya</taxon>
        <taxon>Basidiomycota</taxon>
        <taxon>Agaricomycotina</taxon>
        <taxon>Agaricomycetes</taxon>
        <taxon>Agaricomycetidae</taxon>
        <taxon>Boletales</taxon>
        <taxon>Coniophorineae</taxon>
        <taxon>Hygrophoropsidaceae</taxon>
        <taxon>Hygrophoropsis</taxon>
    </lineage>
</organism>
<sequence length="371" mass="42166">MSNESQGEEISSSEEGASFQARAKRRIAVLEQDLATLRGGTRKQSRRTDTVAHRGRAIRRIVSLFNDVEDLIAEYDRRADFAAEHPDEDVNQKSTPEQNQLYSSFEDLLIYLPWIKRKILKSDPNELENICKQLRKGADGARGDDTANLKAAVVTWANELFHPIAPPLNPGTKEDRGFVHDITGKLICPAEYNWALESVKEKIRDRDPAFLVTAYSWPLFLYQNLDFDATDVEKGLFCSSLMVKAFKFIFTSPSSAKEVEDDQPQHSGPSRRRSGLKNPTKNHMRFALSCVNSWRSADGDFDYQQFYNNIVAFFEVAPGTQAKKRVDTLLAWWNRKVFGRDRTIILPPAVVESCSVSRLSAQRQRKEIDSS</sequence>
<dbReference type="Proteomes" id="UP000790377">
    <property type="component" value="Unassembled WGS sequence"/>
</dbReference>
<dbReference type="EMBL" id="MU267808">
    <property type="protein sequence ID" value="KAH7908634.1"/>
    <property type="molecule type" value="Genomic_DNA"/>
</dbReference>
<reference evidence="1" key="1">
    <citation type="journal article" date="2021" name="New Phytol.">
        <title>Evolutionary innovations through gain and loss of genes in the ectomycorrhizal Boletales.</title>
        <authorList>
            <person name="Wu G."/>
            <person name="Miyauchi S."/>
            <person name="Morin E."/>
            <person name="Kuo A."/>
            <person name="Drula E."/>
            <person name="Varga T."/>
            <person name="Kohler A."/>
            <person name="Feng B."/>
            <person name="Cao Y."/>
            <person name="Lipzen A."/>
            <person name="Daum C."/>
            <person name="Hundley H."/>
            <person name="Pangilinan J."/>
            <person name="Johnson J."/>
            <person name="Barry K."/>
            <person name="LaButti K."/>
            <person name="Ng V."/>
            <person name="Ahrendt S."/>
            <person name="Min B."/>
            <person name="Choi I.G."/>
            <person name="Park H."/>
            <person name="Plett J.M."/>
            <person name="Magnuson J."/>
            <person name="Spatafora J.W."/>
            <person name="Nagy L.G."/>
            <person name="Henrissat B."/>
            <person name="Grigoriev I.V."/>
            <person name="Yang Z.L."/>
            <person name="Xu J."/>
            <person name="Martin F.M."/>
        </authorList>
    </citation>
    <scope>NUCLEOTIDE SEQUENCE</scope>
    <source>
        <strain evidence="1">ATCC 28755</strain>
    </source>
</reference>
<evidence type="ECO:0000313" key="2">
    <source>
        <dbReference type="Proteomes" id="UP000790377"/>
    </source>
</evidence>
<accession>A0ACB8A552</accession>
<keyword evidence="2" id="KW-1185">Reference proteome</keyword>
<gene>
    <name evidence="1" type="ORF">BJ138DRAFT_1012408</name>
</gene>
<protein>
    <submittedName>
        <fullName evidence="1">Uncharacterized protein</fullName>
    </submittedName>
</protein>